<proteinExistence type="inferred from homology"/>
<dbReference type="InterPro" id="IPR012336">
    <property type="entry name" value="Thioredoxin-like_fold"/>
</dbReference>
<reference evidence="5 6" key="1">
    <citation type="submission" date="2020-08" db="EMBL/GenBank/DDBJ databases">
        <title>Genomic Encyclopedia of Type Strains, Phase IV (KMG-IV): sequencing the most valuable type-strain genomes for metagenomic binning, comparative biology and taxonomic classification.</title>
        <authorList>
            <person name="Goeker M."/>
        </authorList>
    </citation>
    <scope>NUCLEOTIDE SEQUENCE [LARGE SCALE GENOMIC DNA]</scope>
    <source>
        <strain evidence="5 6">DSM 101064</strain>
    </source>
</reference>
<feature type="domain" description="Thioredoxin" evidence="4">
    <location>
        <begin position="7"/>
        <end position="205"/>
    </location>
</feature>
<dbReference type="AlphaFoldDB" id="A0A7W9BHB8"/>
<keyword evidence="3" id="KW-0732">Signal</keyword>
<dbReference type="GO" id="GO:0016853">
    <property type="term" value="F:isomerase activity"/>
    <property type="evidence" value="ECO:0007669"/>
    <property type="project" value="UniProtKB-KW"/>
</dbReference>
<evidence type="ECO:0000256" key="3">
    <source>
        <dbReference type="SAM" id="SignalP"/>
    </source>
</evidence>
<dbReference type="Gene3D" id="3.40.30.10">
    <property type="entry name" value="Glutaredoxin"/>
    <property type="match status" value="1"/>
</dbReference>
<protein>
    <submittedName>
        <fullName evidence="5">Protein-disulfide isomerase</fullName>
    </submittedName>
</protein>
<dbReference type="RefSeq" id="WP_183523821.1">
    <property type="nucleotide sequence ID" value="NZ_JACIJM010000001.1"/>
</dbReference>
<feature type="chain" id="PRO_5031206697" evidence="3">
    <location>
        <begin position="27"/>
        <end position="205"/>
    </location>
</feature>
<accession>A0A7W9BHB8</accession>
<dbReference type="PANTHER" id="PTHR13887:SF56">
    <property type="entry name" value="THIOREDOXIN-LIKE REDUCTASE RV2466C"/>
    <property type="match status" value="1"/>
</dbReference>
<evidence type="ECO:0000259" key="4">
    <source>
        <dbReference type="PROSITE" id="PS51352"/>
    </source>
</evidence>
<dbReference type="PROSITE" id="PS51352">
    <property type="entry name" value="THIOREDOXIN_2"/>
    <property type="match status" value="1"/>
</dbReference>
<comment type="similarity">
    <text evidence="2">Belongs to the thioredoxin family. DsbA subfamily.</text>
</comment>
<sequence>MKRRDLLKTGSAAVALSGGFGTLAHAQEETTIEITDMVLGDENAPIEMIEYASFTCPHCAAFHANVYPKLKADYIDTGKVKFIYREVYFDRFGLWASMIARCAGQERFFGLSNLIYENQRDWAASGDPAIVIEELRKLAKTTGLNDAALDACMSDADQAEALVGWYQTNAERDEVNSTPSFLIDGEKFGNMSYDAFQEILDAKLA</sequence>
<dbReference type="Proteomes" id="UP000535415">
    <property type="component" value="Unassembled WGS sequence"/>
</dbReference>
<dbReference type="Pfam" id="PF13462">
    <property type="entry name" value="Thioredoxin_4"/>
    <property type="match status" value="1"/>
</dbReference>
<evidence type="ECO:0000313" key="5">
    <source>
        <dbReference type="EMBL" id="MBB5720456.1"/>
    </source>
</evidence>
<name>A0A7W9BHB8_9RHOB</name>
<organism evidence="5 6">
    <name type="scientific">Yoonia ponticola</name>
    <dbReference type="NCBI Taxonomy" id="1524255"/>
    <lineage>
        <taxon>Bacteria</taxon>
        <taxon>Pseudomonadati</taxon>
        <taxon>Pseudomonadota</taxon>
        <taxon>Alphaproteobacteria</taxon>
        <taxon>Rhodobacterales</taxon>
        <taxon>Paracoccaceae</taxon>
        <taxon>Yoonia</taxon>
    </lineage>
</organism>
<feature type="signal peptide" evidence="3">
    <location>
        <begin position="1"/>
        <end position="26"/>
    </location>
</feature>
<evidence type="ECO:0000256" key="1">
    <source>
        <dbReference type="ARBA" id="ARBA00003565"/>
    </source>
</evidence>
<gene>
    <name evidence="5" type="ORF">FHS72_000060</name>
</gene>
<dbReference type="InterPro" id="IPR013766">
    <property type="entry name" value="Thioredoxin_domain"/>
</dbReference>
<dbReference type="SUPFAM" id="SSF52833">
    <property type="entry name" value="Thioredoxin-like"/>
    <property type="match status" value="1"/>
</dbReference>
<dbReference type="InterPro" id="IPR036249">
    <property type="entry name" value="Thioredoxin-like_sf"/>
</dbReference>
<keyword evidence="6" id="KW-1185">Reference proteome</keyword>
<evidence type="ECO:0000313" key="6">
    <source>
        <dbReference type="Proteomes" id="UP000535415"/>
    </source>
</evidence>
<dbReference type="EMBL" id="JACIJM010000001">
    <property type="protein sequence ID" value="MBB5720456.1"/>
    <property type="molecule type" value="Genomic_DNA"/>
</dbReference>
<keyword evidence="5" id="KW-0413">Isomerase</keyword>
<comment type="caution">
    <text evidence="5">The sequence shown here is derived from an EMBL/GenBank/DDBJ whole genome shotgun (WGS) entry which is preliminary data.</text>
</comment>
<dbReference type="PANTHER" id="PTHR13887">
    <property type="entry name" value="GLUTATHIONE S-TRANSFERASE KAPPA"/>
    <property type="match status" value="1"/>
</dbReference>
<evidence type="ECO:0000256" key="2">
    <source>
        <dbReference type="ARBA" id="ARBA00005791"/>
    </source>
</evidence>
<comment type="function">
    <text evidence="1">May be required for disulfide bond formation in some proteins.</text>
</comment>
<dbReference type="CDD" id="cd02972">
    <property type="entry name" value="DsbA_family"/>
    <property type="match status" value="1"/>
</dbReference>